<keyword evidence="4" id="KW-0133">Cell shape</keyword>
<proteinExistence type="inferred from homology"/>
<dbReference type="Pfam" id="PF00768">
    <property type="entry name" value="Peptidase_S11"/>
    <property type="match status" value="1"/>
</dbReference>
<dbReference type="EMBL" id="DROM01000155">
    <property type="protein sequence ID" value="HHH13083.1"/>
    <property type="molecule type" value="Genomic_DNA"/>
</dbReference>
<dbReference type="Proteomes" id="UP000886100">
    <property type="component" value="Unassembled WGS sequence"/>
</dbReference>
<keyword evidence="12" id="KW-0645">Protease</keyword>
<dbReference type="GO" id="GO:0009252">
    <property type="term" value="P:peptidoglycan biosynthetic process"/>
    <property type="evidence" value="ECO:0007669"/>
    <property type="project" value="UniProtKB-KW"/>
</dbReference>
<evidence type="ECO:0000256" key="3">
    <source>
        <dbReference type="ARBA" id="ARBA00022801"/>
    </source>
</evidence>
<feature type="domain" description="Peptidase S11 D-alanyl-D-alanine carboxypeptidase A N-terminal" evidence="11">
    <location>
        <begin position="27"/>
        <end position="252"/>
    </location>
</feature>
<evidence type="ECO:0000256" key="6">
    <source>
        <dbReference type="ARBA" id="ARBA00023316"/>
    </source>
</evidence>
<evidence type="ECO:0000256" key="8">
    <source>
        <dbReference type="PIRSR" id="PIRSR618044-2"/>
    </source>
</evidence>
<dbReference type="GO" id="GO:0009002">
    <property type="term" value="F:serine-type D-Ala-D-Ala carboxypeptidase activity"/>
    <property type="evidence" value="ECO:0007669"/>
    <property type="project" value="InterPro"/>
</dbReference>
<dbReference type="AlphaFoldDB" id="A0A7C5N2K0"/>
<protein>
    <submittedName>
        <fullName evidence="12">D-alanyl-D-alanine carboxypeptidase</fullName>
    </submittedName>
</protein>
<feature type="non-terminal residue" evidence="12">
    <location>
        <position position="277"/>
    </location>
</feature>
<dbReference type="GO" id="GO:0071555">
    <property type="term" value="P:cell wall organization"/>
    <property type="evidence" value="ECO:0007669"/>
    <property type="project" value="UniProtKB-KW"/>
</dbReference>
<evidence type="ECO:0000256" key="7">
    <source>
        <dbReference type="PIRSR" id="PIRSR618044-1"/>
    </source>
</evidence>
<dbReference type="InterPro" id="IPR012338">
    <property type="entry name" value="Beta-lactam/transpept-like"/>
</dbReference>
<dbReference type="PANTHER" id="PTHR21581:SF6">
    <property type="entry name" value="TRAFFICKING PROTEIN PARTICLE COMPLEX SUBUNIT 12"/>
    <property type="match status" value="1"/>
</dbReference>
<organism evidence="12">
    <name type="scientific">Thiolapillus brandeum</name>
    <dbReference type="NCBI Taxonomy" id="1076588"/>
    <lineage>
        <taxon>Bacteria</taxon>
        <taxon>Pseudomonadati</taxon>
        <taxon>Pseudomonadota</taxon>
        <taxon>Gammaproteobacteria</taxon>
        <taxon>Chromatiales</taxon>
        <taxon>Sedimenticolaceae</taxon>
        <taxon>Thiolapillus</taxon>
    </lineage>
</organism>
<evidence type="ECO:0000256" key="9">
    <source>
        <dbReference type="RuleBase" id="RU004016"/>
    </source>
</evidence>
<keyword evidence="3" id="KW-0378">Hydrolase</keyword>
<dbReference type="PRINTS" id="PR00725">
    <property type="entry name" value="DADACBPTASE1"/>
</dbReference>
<keyword evidence="5" id="KW-0573">Peptidoglycan synthesis</keyword>
<dbReference type="InterPro" id="IPR018044">
    <property type="entry name" value="Peptidase_S11"/>
</dbReference>
<dbReference type="SUPFAM" id="SSF56601">
    <property type="entry name" value="beta-lactamase/transpeptidase-like"/>
    <property type="match status" value="1"/>
</dbReference>
<comment type="caution">
    <text evidence="12">The sequence shown here is derived from an EMBL/GenBank/DDBJ whole genome shotgun (WGS) entry which is preliminary data.</text>
</comment>
<reference evidence="12" key="1">
    <citation type="journal article" date="2020" name="mSystems">
        <title>Genome- and Community-Level Interaction Insights into Carbon Utilization and Element Cycling Functions of Hydrothermarchaeota in Hydrothermal Sediment.</title>
        <authorList>
            <person name="Zhou Z."/>
            <person name="Liu Y."/>
            <person name="Xu W."/>
            <person name="Pan J."/>
            <person name="Luo Z.H."/>
            <person name="Li M."/>
        </authorList>
    </citation>
    <scope>NUCLEOTIDE SEQUENCE [LARGE SCALE GENOMIC DNA]</scope>
    <source>
        <strain evidence="12">HyVt-535</strain>
    </source>
</reference>
<feature type="signal peptide" evidence="10">
    <location>
        <begin position="1"/>
        <end position="22"/>
    </location>
</feature>
<keyword evidence="2 10" id="KW-0732">Signal</keyword>
<gene>
    <name evidence="12" type="ORF">ENJ98_02505</name>
</gene>
<evidence type="ECO:0000256" key="5">
    <source>
        <dbReference type="ARBA" id="ARBA00022984"/>
    </source>
</evidence>
<accession>A0A7C5N2K0</accession>
<keyword evidence="12" id="KW-0121">Carboxypeptidase</keyword>
<dbReference type="Gene3D" id="3.40.710.10">
    <property type="entry name" value="DD-peptidase/beta-lactamase superfamily"/>
    <property type="match status" value="1"/>
</dbReference>
<feature type="active site" description="Proton acceptor" evidence="7">
    <location>
        <position position="63"/>
    </location>
</feature>
<feature type="chain" id="PRO_5027944953" evidence="10">
    <location>
        <begin position="23"/>
        <end position="277"/>
    </location>
</feature>
<evidence type="ECO:0000256" key="1">
    <source>
        <dbReference type="ARBA" id="ARBA00007164"/>
    </source>
</evidence>
<evidence type="ECO:0000259" key="11">
    <source>
        <dbReference type="Pfam" id="PF00768"/>
    </source>
</evidence>
<dbReference type="InterPro" id="IPR001967">
    <property type="entry name" value="Peptidase_S11_N"/>
</dbReference>
<evidence type="ECO:0000313" key="12">
    <source>
        <dbReference type="EMBL" id="HHH13083.1"/>
    </source>
</evidence>
<feature type="active site" evidence="7">
    <location>
        <position position="120"/>
    </location>
</feature>
<dbReference type="GO" id="GO:0006508">
    <property type="term" value="P:proteolysis"/>
    <property type="evidence" value="ECO:0007669"/>
    <property type="project" value="InterPro"/>
</dbReference>
<keyword evidence="6" id="KW-0961">Cell wall biogenesis/degradation</keyword>
<evidence type="ECO:0000256" key="2">
    <source>
        <dbReference type="ARBA" id="ARBA00022729"/>
    </source>
</evidence>
<sequence>MSPMRRFLTLLFLLCLAPALSATPPPAPPKVEASGYLLMDYHSGAVLAESNGEKRLEPASLTKIMTAYVVFRELEEGNISLQDQVLVSKKAWKTPGSRMFIEVGKKVSVDDLIRGMIVVSGNDACVALAEHIAGSEESFVSLMNEQALRLGMTNTHFVNSTGLPDPDHYTTPGDILKVTRALIREFPQYYSIYSQREFTFNKITQKNRNRLLWRDPSVDGVKTGHTKSAGYCLVASAKREGMRLLSVVMGTKSEEARAEESQKLLNYGFRFYQTHRL</sequence>
<dbReference type="PANTHER" id="PTHR21581">
    <property type="entry name" value="D-ALANYL-D-ALANINE CARBOXYPEPTIDASE"/>
    <property type="match status" value="1"/>
</dbReference>
<dbReference type="GO" id="GO:0008360">
    <property type="term" value="P:regulation of cell shape"/>
    <property type="evidence" value="ECO:0007669"/>
    <property type="project" value="UniProtKB-KW"/>
</dbReference>
<feature type="active site" description="Acyl-ester intermediate" evidence="7">
    <location>
        <position position="60"/>
    </location>
</feature>
<evidence type="ECO:0000256" key="10">
    <source>
        <dbReference type="SAM" id="SignalP"/>
    </source>
</evidence>
<name>A0A7C5N2K0_9GAMM</name>
<feature type="binding site" evidence="8">
    <location>
        <position position="222"/>
    </location>
    <ligand>
        <name>substrate</name>
    </ligand>
</feature>
<comment type="similarity">
    <text evidence="1 9">Belongs to the peptidase S11 family.</text>
</comment>
<evidence type="ECO:0000256" key="4">
    <source>
        <dbReference type="ARBA" id="ARBA00022960"/>
    </source>
</evidence>